<evidence type="ECO:0008006" key="4">
    <source>
        <dbReference type="Google" id="ProtNLM"/>
    </source>
</evidence>
<dbReference type="AlphaFoldDB" id="A0A9D3UCA1"/>
<accession>A0A9D3UCA1</accession>
<keyword evidence="3" id="KW-1185">Reference proteome</keyword>
<comment type="caution">
    <text evidence="2">The sequence shown here is derived from an EMBL/GenBank/DDBJ whole genome shotgun (WGS) entry which is preliminary data.</text>
</comment>
<evidence type="ECO:0000313" key="2">
    <source>
        <dbReference type="EMBL" id="KAH1033835.1"/>
    </source>
</evidence>
<sequence>MIALYYRDRSCQTNLIQLFIELADLEPAEDSIPLSEERGVQDPCTVVPRAYVDKRSTVRDINIDLNVPLAFENHNPGPHLQIHSVVIDIDVDGDHGYDNNGYSRHEVEDYSDSDLNDVSDDIDDKGTNDDRNVKTASVDNTSRGIVIHNDLRAHIFVIDPDTTHAFEFLEYPDILLIHQLVVDSEQKELFVGQKFVVNEDYVLQAGKLDAKNGVETSQPNGSGIGVCRRCQEGNGCELSEIKFIECRAGIPPRSNEIDLQNRRCDCGKFQSLRYPCAYVVVACVYTSINVEQYIDEVYNLKRTLRVWGNKFPVLRDLST</sequence>
<protein>
    <recommendedName>
        <fullName evidence="4">SWIM-type domain-containing protein</fullName>
    </recommendedName>
</protein>
<feature type="compositionally biased region" description="Acidic residues" evidence="1">
    <location>
        <begin position="109"/>
        <end position="123"/>
    </location>
</feature>
<dbReference type="Proteomes" id="UP000828251">
    <property type="component" value="Unassembled WGS sequence"/>
</dbReference>
<dbReference type="OrthoDB" id="1747431at2759"/>
<evidence type="ECO:0000313" key="3">
    <source>
        <dbReference type="Proteomes" id="UP000828251"/>
    </source>
</evidence>
<reference evidence="2 3" key="1">
    <citation type="journal article" date="2021" name="Plant Biotechnol. J.">
        <title>Multi-omics assisted identification of the key and species-specific regulatory components of drought-tolerant mechanisms in Gossypium stocksii.</title>
        <authorList>
            <person name="Yu D."/>
            <person name="Ke L."/>
            <person name="Zhang D."/>
            <person name="Wu Y."/>
            <person name="Sun Y."/>
            <person name="Mei J."/>
            <person name="Sun J."/>
            <person name="Sun Y."/>
        </authorList>
    </citation>
    <scope>NUCLEOTIDE SEQUENCE [LARGE SCALE GENOMIC DNA]</scope>
    <source>
        <strain evidence="3">cv. E1</strain>
        <tissue evidence="2">Leaf</tissue>
    </source>
</reference>
<gene>
    <name evidence="2" type="ORF">J1N35_046009</name>
</gene>
<dbReference type="EMBL" id="JAIQCV010000013">
    <property type="protein sequence ID" value="KAH1033835.1"/>
    <property type="molecule type" value="Genomic_DNA"/>
</dbReference>
<proteinExistence type="predicted"/>
<feature type="region of interest" description="Disordered" evidence="1">
    <location>
        <begin position="98"/>
        <end position="132"/>
    </location>
</feature>
<organism evidence="2 3">
    <name type="scientific">Gossypium stocksii</name>
    <dbReference type="NCBI Taxonomy" id="47602"/>
    <lineage>
        <taxon>Eukaryota</taxon>
        <taxon>Viridiplantae</taxon>
        <taxon>Streptophyta</taxon>
        <taxon>Embryophyta</taxon>
        <taxon>Tracheophyta</taxon>
        <taxon>Spermatophyta</taxon>
        <taxon>Magnoliopsida</taxon>
        <taxon>eudicotyledons</taxon>
        <taxon>Gunneridae</taxon>
        <taxon>Pentapetalae</taxon>
        <taxon>rosids</taxon>
        <taxon>malvids</taxon>
        <taxon>Malvales</taxon>
        <taxon>Malvaceae</taxon>
        <taxon>Malvoideae</taxon>
        <taxon>Gossypium</taxon>
    </lineage>
</organism>
<feature type="compositionally biased region" description="Basic and acidic residues" evidence="1">
    <location>
        <begin position="98"/>
        <end position="108"/>
    </location>
</feature>
<evidence type="ECO:0000256" key="1">
    <source>
        <dbReference type="SAM" id="MobiDB-lite"/>
    </source>
</evidence>
<name>A0A9D3UCA1_9ROSI</name>